<gene>
    <name evidence="1" type="ORF">CEXT_28061</name>
</gene>
<organism evidence="1 2">
    <name type="scientific">Caerostris extrusa</name>
    <name type="common">Bark spider</name>
    <name type="synonym">Caerostris bankana</name>
    <dbReference type="NCBI Taxonomy" id="172846"/>
    <lineage>
        <taxon>Eukaryota</taxon>
        <taxon>Metazoa</taxon>
        <taxon>Ecdysozoa</taxon>
        <taxon>Arthropoda</taxon>
        <taxon>Chelicerata</taxon>
        <taxon>Arachnida</taxon>
        <taxon>Araneae</taxon>
        <taxon>Araneomorphae</taxon>
        <taxon>Entelegynae</taxon>
        <taxon>Araneoidea</taxon>
        <taxon>Araneidae</taxon>
        <taxon>Caerostris</taxon>
    </lineage>
</organism>
<evidence type="ECO:0000313" key="1">
    <source>
        <dbReference type="EMBL" id="GIX82635.1"/>
    </source>
</evidence>
<comment type="caution">
    <text evidence="1">The sequence shown here is derived from an EMBL/GenBank/DDBJ whole genome shotgun (WGS) entry which is preliminary data.</text>
</comment>
<dbReference type="EMBL" id="BPLR01003256">
    <property type="protein sequence ID" value="GIX82635.1"/>
    <property type="molecule type" value="Genomic_DNA"/>
</dbReference>
<reference evidence="1 2" key="1">
    <citation type="submission" date="2021-06" db="EMBL/GenBank/DDBJ databases">
        <title>Caerostris extrusa draft genome.</title>
        <authorList>
            <person name="Kono N."/>
            <person name="Arakawa K."/>
        </authorList>
    </citation>
    <scope>NUCLEOTIDE SEQUENCE [LARGE SCALE GENOMIC DNA]</scope>
</reference>
<dbReference type="AlphaFoldDB" id="A0AAV4NE99"/>
<evidence type="ECO:0000313" key="2">
    <source>
        <dbReference type="Proteomes" id="UP001054945"/>
    </source>
</evidence>
<keyword evidence="2" id="KW-1185">Reference proteome</keyword>
<name>A0AAV4NE99_CAEEX</name>
<protein>
    <submittedName>
        <fullName evidence="1">Uncharacterized protein</fullName>
    </submittedName>
</protein>
<dbReference type="Proteomes" id="UP001054945">
    <property type="component" value="Unassembled WGS sequence"/>
</dbReference>
<sequence length="76" mass="8563">MAECGNYTLQFPEHEKGDACNPGTACLKARTRFDKTSHRPNLAWLRTLKLASPRKISTKEWDSLENSFCQSAGYLA</sequence>
<proteinExistence type="predicted"/>
<accession>A0AAV4NE99</accession>